<dbReference type="EMBL" id="CAMXCT020003825">
    <property type="protein sequence ID" value="CAL1159828.1"/>
    <property type="molecule type" value="Genomic_DNA"/>
</dbReference>
<reference evidence="4 5" key="2">
    <citation type="submission" date="2024-05" db="EMBL/GenBank/DDBJ databases">
        <authorList>
            <person name="Chen Y."/>
            <person name="Shah S."/>
            <person name="Dougan E. K."/>
            <person name="Thang M."/>
            <person name="Chan C."/>
        </authorList>
    </citation>
    <scope>NUCLEOTIDE SEQUENCE [LARGE SCALE GENOMIC DNA]</scope>
</reference>
<comment type="caution">
    <text evidence="3">The sequence shown here is derived from an EMBL/GenBank/DDBJ whole genome shotgun (WGS) entry which is preliminary data.</text>
</comment>
<keyword evidence="5" id="KW-1185">Reference proteome</keyword>
<protein>
    <submittedName>
        <fullName evidence="3">Uncharacterized protein</fullName>
    </submittedName>
</protein>
<evidence type="ECO:0000313" key="5">
    <source>
        <dbReference type="Proteomes" id="UP001152797"/>
    </source>
</evidence>
<reference evidence="3" key="1">
    <citation type="submission" date="2022-10" db="EMBL/GenBank/DDBJ databases">
        <authorList>
            <person name="Chen Y."/>
            <person name="Dougan E. K."/>
            <person name="Chan C."/>
            <person name="Rhodes N."/>
            <person name="Thang M."/>
        </authorList>
    </citation>
    <scope>NUCLEOTIDE SEQUENCE</scope>
</reference>
<evidence type="ECO:0000313" key="4">
    <source>
        <dbReference type="EMBL" id="CAL4793765.1"/>
    </source>
</evidence>
<feature type="region of interest" description="Disordered" evidence="2">
    <location>
        <begin position="279"/>
        <end position="313"/>
    </location>
</feature>
<dbReference type="Proteomes" id="UP001152797">
    <property type="component" value="Unassembled WGS sequence"/>
</dbReference>
<feature type="non-terminal residue" evidence="3">
    <location>
        <position position="1"/>
    </location>
</feature>
<name>A0A9P1DD60_9DINO</name>
<dbReference type="OrthoDB" id="427248at2759"/>
<sequence length="351" mass="39157">MEGQTSPTASTGGDILVQLQAQLQVQQEHLLRQEQMVNAMQLQLNDSMTRMQRAEEERNMVLKLAAKKGEDLMDSKGVGQPFKFSGKADQDFSEWNHKFKTFMKAKYGEEVDKILSWAVKQRKVIVKENDPFSDRQVAWGDVFGDGADLTDQIDNVDNMVGGLMAYLVSFTTGEANKVVRNAGSDGVEAWRRLLNEFDPTSAMRRVVILGMVQNPQKCQKIEDLGACLEDWLSKKRQYEEFTDGQGWIKAADCFQEEEARRDVWCQGIDNVQALMAQDWRQGQAHGKKGKQKGGQANSVESAGQPEKEPELSHLDLCAVEEYPSFTGEDGNEYLSVTVNADRGSAGASSGQ</sequence>
<proteinExistence type="predicted"/>
<evidence type="ECO:0000313" key="3">
    <source>
        <dbReference type="EMBL" id="CAI4006453.1"/>
    </source>
</evidence>
<dbReference type="AlphaFoldDB" id="A0A9P1DD60"/>
<dbReference type="EMBL" id="CAMXCT010003825">
    <property type="protein sequence ID" value="CAI4006453.1"/>
    <property type="molecule type" value="Genomic_DNA"/>
</dbReference>
<evidence type="ECO:0000256" key="1">
    <source>
        <dbReference type="SAM" id="Coils"/>
    </source>
</evidence>
<dbReference type="EMBL" id="CAMXCT030003825">
    <property type="protein sequence ID" value="CAL4793765.1"/>
    <property type="molecule type" value="Genomic_DNA"/>
</dbReference>
<feature type="region of interest" description="Disordered" evidence="2">
    <location>
        <begin position="326"/>
        <end position="351"/>
    </location>
</feature>
<accession>A0A9P1DD60</accession>
<keyword evidence="1" id="KW-0175">Coiled coil</keyword>
<gene>
    <name evidence="3" type="ORF">C1SCF055_LOCUS32093</name>
</gene>
<feature type="coiled-coil region" evidence="1">
    <location>
        <begin position="16"/>
        <end position="57"/>
    </location>
</feature>
<evidence type="ECO:0000256" key="2">
    <source>
        <dbReference type="SAM" id="MobiDB-lite"/>
    </source>
</evidence>
<organism evidence="3">
    <name type="scientific">Cladocopium goreaui</name>
    <dbReference type="NCBI Taxonomy" id="2562237"/>
    <lineage>
        <taxon>Eukaryota</taxon>
        <taxon>Sar</taxon>
        <taxon>Alveolata</taxon>
        <taxon>Dinophyceae</taxon>
        <taxon>Suessiales</taxon>
        <taxon>Symbiodiniaceae</taxon>
        <taxon>Cladocopium</taxon>
    </lineage>
</organism>